<evidence type="ECO:0000256" key="3">
    <source>
        <dbReference type="ARBA" id="ARBA00022475"/>
    </source>
</evidence>
<dbReference type="InterPro" id="IPR020761">
    <property type="entry name" value="UPF0114_bac"/>
</dbReference>
<evidence type="ECO:0000256" key="2">
    <source>
        <dbReference type="ARBA" id="ARBA00005774"/>
    </source>
</evidence>
<feature type="transmembrane region" description="Helical" evidence="7">
    <location>
        <begin position="60"/>
        <end position="83"/>
    </location>
</feature>
<keyword evidence="4 7" id="KW-0812">Transmembrane</keyword>
<dbReference type="RefSeq" id="WP_309388521.1">
    <property type="nucleotide sequence ID" value="NZ_JADBEO010000003.1"/>
</dbReference>
<dbReference type="Proteomes" id="UP001181622">
    <property type="component" value="Unassembled WGS sequence"/>
</dbReference>
<dbReference type="NCBIfam" id="TIGR00645">
    <property type="entry name" value="HI0507"/>
    <property type="match status" value="1"/>
</dbReference>
<comment type="similarity">
    <text evidence="2 7">Belongs to the UPF0114 family.</text>
</comment>
<feature type="compositionally biased region" description="Basic and acidic residues" evidence="8">
    <location>
        <begin position="200"/>
        <end position="209"/>
    </location>
</feature>
<feature type="transmembrane region" description="Helical" evidence="7">
    <location>
        <begin position="21"/>
        <end position="40"/>
    </location>
</feature>
<evidence type="ECO:0000313" key="9">
    <source>
        <dbReference type="EMBL" id="MDR4305469.1"/>
    </source>
</evidence>
<feature type="transmembrane region" description="Helical" evidence="7">
    <location>
        <begin position="145"/>
        <end position="167"/>
    </location>
</feature>
<dbReference type="PANTHER" id="PTHR38596">
    <property type="entry name" value="UPF0114 PROTEIN YQHA"/>
    <property type="match status" value="1"/>
</dbReference>
<keyword evidence="5 7" id="KW-1133">Transmembrane helix</keyword>
<protein>
    <recommendedName>
        <fullName evidence="7">UPF0114 protein IHQ68_02375</fullName>
    </recommendedName>
</protein>
<dbReference type="InterPro" id="IPR005134">
    <property type="entry name" value="UPF0114"/>
</dbReference>
<name>A0ABU1DBI8_9HYPH</name>
<keyword evidence="3 7" id="KW-1003">Cell membrane</keyword>
<evidence type="ECO:0000256" key="8">
    <source>
        <dbReference type="SAM" id="MobiDB-lite"/>
    </source>
</evidence>
<evidence type="ECO:0000256" key="1">
    <source>
        <dbReference type="ARBA" id="ARBA00004651"/>
    </source>
</evidence>
<dbReference type="EMBL" id="JADBEO010000003">
    <property type="protein sequence ID" value="MDR4305469.1"/>
    <property type="molecule type" value="Genomic_DNA"/>
</dbReference>
<reference evidence="9" key="1">
    <citation type="submission" date="2020-10" db="EMBL/GenBank/DDBJ databases">
        <authorList>
            <person name="Abbas A."/>
            <person name="Razzaq R."/>
            <person name="Waqas M."/>
            <person name="Abbas N."/>
            <person name="Nielsen T.K."/>
            <person name="Hansen L.H."/>
            <person name="Hussain S."/>
            <person name="Shahid M."/>
        </authorList>
    </citation>
    <scope>NUCLEOTIDE SEQUENCE</scope>
    <source>
        <strain evidence="9">S14</strain>
    </source>
</reference>
<sequence>MSFLANNVVERTLERGLFASRWVMAPFYIGLALGLFVLLAKFGQELLHFITHVFEATESQVILGILSLIDLSLTANLVLLVIFSGYENFVSRMDLHDQNERPEWMGKIDFSGLKLKLIASIVAISAIQLLKAFMDLGASSDRDLWWMVVVHVVFVGSGILLALADWVSDHAHYIEAKSHVLHKQHHLDGTEEVADQQSPDAEKAHKAGH</sequence>
<comment type="caution">
    <text evidence="9">The sequence shown here is derived from an EMBL/GenBank/DDBJ whole genome shotgun (WGS) entry which is preliminary data.</text>
</comment>
<evidence type="ECO:0000256" key="4">
    <source>
        <dbReference type="ARBA" id="ARBA00022692"/>
    </source>
</evidence>
<evidence type="ECO:0000313" key="10">
    <source>
        <dbReference type="Proteomes" id="UP001181622"/>
    </source>
</evidence>
<accession>A0ABU1DBI8</accession>
<evidence type="ECO:0000256" key="6">
    <source>
        <dbReference type="ARBA" id="ARBA00023136"/>
    </source>
</evidence>
<evidence type="ECO:0000256" key="7">
    <source>
        <dbReference type="HAMAP-Rule" id="MF_00143"/>
    </source>
</evidence>
<keyword evidence="6 7" id="KW-0472">Membrane</keyword>
<organism evidence="9 10">
    <name type="scientific">Chelatococcus sambhunathii</name>
    <dbReference type="NCBI Taxonomy" id="363953"/>
    <lineage>
        <taxon>Bacteria</taxon>
        <taxon>Pseudomonadati</taxon>
        <taxon>Pseudomonadota</taxon>
        <taxon>Alphaproteobacteria</taxon>
        <taxon>Hyphomicrobiales</taxon>
        <taxon>Chelatococcaceae</taxon>
        <taxon>Chelatococcus</taxon>
    </lineage>
</organism>
<feature type="region of interest" description="Disordered" evidence="8">
    <location>
        <begin position="187"/>
        <end position="209"/>
    </location>
</feature>
<proteinExistence type="inferred from homology"/>
<gene>
    <name evidence="9" type="ORF">IHQ68_02375</name>
</gene>
<comment type="subcellular location">
    <subcellularLocation>
        <location evidence="1 7">Cell membrane</location>
        <topology evidence="1 7">Multi-pass membrane protein</topology>
    </subcellularLocation>
</comment>
<feature type="transmembrane region" description="Helical" evidence="7">
    <location>
        <begin position="115"/>
        <end position="133"/>
    </location>
</feature>
<keyword evidence="10" id="KW-1185">Reference proteome</keyword>
<dbReference type="HAMAP" id="MF_00143">
    <property type="entry name" value="UPF0114"/>
    <property type="match status" value="1"/>
</dbReference>
<dbReference type="Pfam" id="PF03350">
    <property type="entry name" value="UPF0114"/>
    <property type="match status" value="1"/>
</dbReference>
<dbReference type="PANTHER" id="PTHR38596:SF1">
    <property type="entry name" value="UPF0114 PROTEIN YQHA"/>
    <property type="match status" value="1"/>
</dbReference>
<evidence type="ECO:0000256" key="5">
    <source>
        <dbReference type="ARBA" id="ARBA00022989"/>
    </source>
</evidence>